<dbReference type="GO" id="GO:0006099">
    <property type="term" value="P:tricarboxylic acid cycle"/>
    <property type="evidence" value="ECO:0007669"/>
    <property type="project" value="UniProtKB-KW"/>
</dbReference>
<dbReference type="InterPro" id="IPR011603">
    <property type="entry name" value="2oxoglutarate_DH_E1"/>
</dbReference>
<evidence type="ECO:0000256" key="1">
    <source>
        <dbReference type="ARBA" id="ARBA00001946"/>
    </source>
</evidence>
<evidence type="ECO:0000313" key="18">
    <source>
        <dbReference type="EMBL" id="GJJ73668.1"/>
    </source>
</evidence>
<dbReference type="Proteomes" id="UP000827284">
    <property type="component" value="Unassembled WGS sequence"/>
</dbReference>
<dbReference type="InterPro" id="IPR042179">
    <property type="entry name" value="KGD_C_sf"/>
</dbReference>
<evidence type="ECO:0000256" key="12">
    <source>
        <dbReference type="ARBA" id="ARBA00023128"/>
    </source>
</evidence>
<comment type="caution">
    <text evidence="18">The sequence shown here is derived from an EMBL/GenBank/DDBJ whole genome shotgun (WGS) entry which is preliminary data.</text>
</comment>
<dbReference type="NCBIfam" id="TIGR00239">
    <property type="entry name" value="2oxo_dh_E1"/>
    <property type="match status" value="1"/>
</dbReference>
<evidence type="ECO:0000256" key="9">
    <source>
        <dbReference type="ARBA" id="ARBA00022946"/>
    </source>
</evidence>
<dbReference type="FunFam" id="3.40.50.970:FF:000002">
    <property type="entry name" value="2-oxoglutarate dehydrogenase, E1 component"/>
    <property type="match status" value="1"/>
</dbReference>
<dbReference type="InterPro" id="IPR029061">
    <property type="entry name" value="THDP-binding"/>
</dbReference>
<dbReference type="Gene3D" id="1.10.287.1150">
    <property type="entry name" value="TPP helical domain"/>
    <property type="match status" value="1"/>
</dbReference>
<gene>
    <name evidence="18" type="ORF">EMPS_06026</name>
</gene>
<reference evidence="18" key="2">
    <citation type="journal article" date="2022" name="Microbiol. Resour. Announc.">
        <title>Whole-Genome Sequence of Entomortierella parvispora E1425, a Mucoromycotan Fungus Associated with Burkholderiaceae-Related Endosymbiotic Bacteria.</title>
        <authorList>
            <person name="Herlambang A."/>
            <person name="Guo Y."/>
            <person name="Takashima Y."/>
            <person name="Narisawa K."/>
            <person name="Ohta H."/>
            <person name="Nishizawa T."/>
        </authorList>
    </citation>
    <scope>NUCLEOTIDE SEQUENCE</scope>
    <source>
        <strain evidence="18">E1425</strain>
    </source>
</reference>
<dbReference type="OrthoDB" id="413077at2759"/>
<dbReference type="Gene3D" id="3.40.50.970">
    <property type="match status" value="1"/>
</dbReference>
<evidence type="ECO:0000256" key="8">
    <source>
        <dbReference type="ARBA" id="ARBA00022842"/>
    </source>
</evidence>
<dbReference type="GO" id="GO:0004591">
    <property type="term" value="F:oxoglutarate dehydrogenase (succinyl-transferring) activity"/>
    <property type="evidence" value="ECO:0007669"/>
    <property type="project" value="UniProtKB-EC"/>
</dbReference>
<dbReference type="Pfam" id="PF16078">
    <property type="entry name" value="2-oxogl_dehyd_N"/>
    <property type="match status" value="1"/>
</dbReference>
<dbReference type="EMBL" id="BQFW01000008">
    <property type="protein sequence ID" value="GJJ73668.1"/>
    <property type="molecule type" value="Genomic_DNA"/>
</dbReference>
<evidence type="ECO:0000256" key="3">
    <source>
        <dbReference type="ARBA" id="ARBA00004305"/>
    </source>
</evidence>
<evidence type="ECO:0000313" key="19">
    <source>
        <dbReference type="Proteomes" id="UP000827284"/>
    </source>
</evidence>
<comment type="catalytic activity">
    <reaction evidence="16">
        <text>N(6)-[(R)-lipoyl]-L-lysyl-[protein] + 2-oxoglutarate + H(+) = N(6)-[(R)-S(8)-succinyldihydrolipoyl]-L-lysyl-[protein] + CO2</text>
        <dbReference type="Rhea" id="RHEA:12188"/>
        <dbReference type="Rhea" id="RHEA-COMP:10474"/>
        <dbReference type="Rhea" id="RHEA-COMP:20092"/>
        <dbReference type="ChEBI" id="CHEBI:15378"/>
        <dbReference type="ChEBI" id="CHEBI:16526"/>
        <dbReference type="ChEBI" id="CHEBI:16810"/>
        <dbReference type="ChEBI" id="CHEBI:83099"/>
        <dbReference type="ChEBI" id="CHEBI:83120"/>
        <dbReference type="EC" id="1.2.4.2"/>
    </reaction>
</comment>
<proteinExistence type="inferred from homology"/>
<organism evidence="18 19">
    <name type="scientific">Entomortierella parvispora</name>
    <dbReference type="NCBI Taxonomy" id="205924"/>
    <lineage>
        <taxon>Eukaryota</taxon>
        <taxon>Fungi</taxon>
        <taxon>Fungi incertae sedis</taxon>
        <taxon>Mucoromycota</taxon>
        <taxon>Mortierellomycotina</taxon>
        <taxon>Mortierellomycetes</taxon>
        <taxon>Mortierellales</taxon>
        <taxon>Mortierellaceae</taxon>
        <taxon>Entomortierella</taxon>
    </lineage>
</organism>
<comment type="cofactor">
    <cofactor evidence="2">
        <name>thiamine diphosphate</name>
        <dbReference type="ChEBI" id="CHEBI:58937"/>
    </cofactor>
</comment>
<evidence type="ECO:0000256" key="16">
    <source>
        <dbReference type="ARBA" id="ARBA00051911"/>
    </source>
</evidence>
<comment type="similarity">
    <text evidence="4">Belongs to the alpha-ketoglutarate dehydrogenase family.</text>
</comment>
<dbReference type="AlphaFoldDB" id="A0A9P3HC33"/>
<dbReference type="CDD" id="cd02016">
    <property type="entry name" value="TPP_E1_OGDC_like"/>
    <property type="match status" value="1"/>
</dbReference>
<dbReference type="Gene3D" id="3.40.50.11610">
    <property type="entry name" value="Multifunctional 2-oxoglutarate metabolism enzyme, C-terminal domain"/>
    <property type="match status" value="1"/>
</dbReference>
<keyword evidence="10" id="KW-0560">Oxidoreductase</keyword>
<dbReference type="EC" id="1.2.4.2" evidence="5"/>
<comment type="cofactor">
    <cofactor evidence="1">
        <name>Mg(2+)</name>
        <dbReference type="ChEBI" id="CHEBI:18420"/>
    </cofactor>
</comment>
<dbReference type="InterPro" id="IPR032106">
    <property type="entry name" value="2-oxogl_dehyd_N"/>
</dbReference>
<dbReference type="Pfam" id="PF02779">
    <property type="entry name" value="Transket_pyr"/>
    <property type="match status" value="1"/>
</dbReference>
<dbReference type="NCBIfam" id="NF008907">
    <property type="entry name" value="PRK12270.1"/>
    <property type="match status" value="1"/>
</dbReference>
<comment type="function">
    <text evidence="13">The 2-oxoglutarate dehydrogenase complex catalyzes the overall conversion of 2-oxoglutarate to succinyl-CoA and CO(2). It contains multiple copies of three enzymatic components: 2-oxoglutarate dehydrogenase (E1), dihydrolipoamide succinyltransferase (E2) and lipoamide dehydrogenase (E3).</text>
</comment>
<dbReference type="PANTHER" id="PTHR23152">
    <property type="entry name" value="2-OXOGLUTARATE DEHYDROGENASE"/>
    <property type="match status" value="1"/>
</dbReference>
<feature type="domain" description="Transketolase-like pyrimidine-binding" evidence="17">
    <location>
        <begin position="655"/>
        <end position="865"/>
    </location>
</feature>
<comment type="subcellular location">
    <subcellularLocation>
        <location evidence="3">Mitochondrion matrix</location>
    </subcellularLocation>
</comment>
<evidence type="ECO:0000256" key="13">
    <source>
        <dbReference type="ARBA" id="ARBA00037426"/>
    </source>
</evidence>
<dbReference type="GO" id="GO:0045252">
    <property type="term" value="C:oxoglutarate dehydrogenase complex"/>
    <property type="evidence" value="ECO:0007669"/>
    <property type="project" value="TreeGrafter"/>
</dbReference>
<evidence type="ECO:0000256" key="14">
    <source>
        <dbReference type="ARBA" id="ARBA00040267"/>
    </source>
</evidence>
<evidence type="ECO:0000256" key="7">
    <source>
        <dbReference type="ARBA" id="ARBA00022723"/>
    </source>
</evidence>
<dbReference type="InterPro" id="IPR001017">
    <property type="entry name" value="DH_E1"/>
</dbReference>
<reference evidence="18" key="1">
    <citation type="submission" date="2021-11" db="EMBL/GenBank/DDBJ databases">
        <authorList>
            <person name="Herlambang A."/>
            <person name="Guo Y."/>
            <person name="Takashima Y."/>
            <person name="Nishizawa T."/>
        </authorList>
    </citation>
    <scope>NUCLEOTIDE SEQUENCE</scope>
    <source>
        <strain evidence="18">E1425</strain>
    </source>
</reference>
<dbReference type="SUPFAM" id="SSF52518">
    <property type="entry name" value="Thiamin diphosphate-binding fold (THDP-binding)"/>
    <property type="match status" value="2"/>
</dbReference>
<name>A0A9P3HC33_9FUNG</name>
<dbReference type="Pfam" id="PF16870">
    <property type="entry name" value="OxoGdeHyase_C"/>
    <property type="match status" value="1"/>
</dbReference>
<sequence>MPLALSSMARSALRPALTRPSASLLVRSSFARMPVPVATVMAIRKASTTTASKEDQPAAKDAFLQGNSANYVEEMYAAWLRDPTSVHISWQIYFRNQTNGMSSSQSFQAAPTIPTSGGVPSLVPGSQAGSSDVIDHLKIQLLVRAYQARGHHVARLDPLGLNEGDLAGISPRELDITHYGFSEKDLDRTFSLGPGILPGFLDTGSNQTLREIIDHLKKIYCGSIGVEYIHIPDRDRCDWIRQRVEVPKPYQYTIEEKTMILDRMIWSDSFERFVASKYPSEKRFGLEGGESLIPGMKALIDRSVEHGVESIVMGMPHRGRLNVLSNVVRKPHESIFSEFSGNSAQDGFSGDVKYHLGMNYERPTPSGKPVHLSLVANPSHLEAADGVVLGKTHAIQHYMDDKERTRSLALLLHGDAAFAGQGVVYETLGFMDLPAYSTGGTIHIVVNNQIGFTTDPRFARSTAYCTDIAKSINAPIFHVNADDVEAVNYVHQLAADWRKAFHTDCVIDLVCYRRHGHNETDQPSFTQPIMYKAISHQTPALEKYIDQLVKEGSFKIEEIEEMKKRVWNILEENYDKSKDYKPKSKEWMTSSWHGFKSPAELASEILPSFPTGAAVETLKHIGETISSTPPGFKIHSNLGRIMKARAKTIETGANIDWATAEGLAFGTLLQEGKHVRLAGQDVERGTFSHRHAVLHDQETDSLYTPLKNLGHGQASFSVNNSSLSEFGALGFELGYSLVNPNSLILWEAQFGDFANNAQCIIDQFIVSGETKWLQRSGLTMLLPHGYDGQGPEHSSARIERYLQMCDDNPNYYPSEEKLSRQHQDCNMQVVYCSTPANYFHALRRQIHRDYRKPLIVFNSKLLLRHPMARSTLEEMSGNSRFQRFIPEADSDKLVSDDKITKHILCSGQVYYALVKAREQNKIDNIAISRVEQLNPFPYDRIKEFTDKYPNSEIVWCQEEPLNMGAWAHVAPRIQTALKQTANHANKEVRYAGREPSASVATGNKKVHLAEEYAFLAEALTGEASKPKDVVGGVPVF</sequence>
<keyword evidence="9" id="KW-0809">Transit peptide</keyword>
<evidence type="ECO:0000256" key="5">
    <source>
        <dbReference type="ARBA" id="ARBA00012280"/>
    </source>
</evidence>
<keyword evidence="8" id="KW-0460">Magnesium</keyword>
<keyword evidence="19" id="KW-1185">Reference proteome</keyword>
<keyword evidence="6" id="KW-0816">Tricarboxylic acid cycle</keyword>
<dbReference type="PANTHER" id="PTHR23152:SF4">
    <property type="entry name" value="2-OXOADIPATE DEHYDROGENASE COMPLEX COMPONENT E1"/>
    <property type="match status" value="1"/>
</dbReference>
<dbReference type="Gene3D" id="3.40.50.12470">
    <property type="match status" value="1"/>
</dbReference>
<dbReference type="PIRSF" id="PIRSF000157">
    <property type="entry name" value="Oxoglu_dh_E1"/>
    <property type="match status" value="1"/>
</dbReference>
<keyword evidence="12" id="KW-0496">Mitochondrion</keyword>
<dbReference type="GO" id="GO:0046872">
    <property type="term" value="F:metal ion binding"/>
    <property type="evidence" value="ECO:0007669"/>
    <property type="project" value="UniProtKB-KW"/>
</dbReference>
<evidence type="ECO:0000256" key="2">
    <source>
        <dbReference type="ARBA" id="ARBA00001964"/>
    </source>
</evidence>
<evidence type="ECO:0000256" key="4">
    <source>
        <dbReference type="ARBA" id="ARBA00006936"/>
    </source>
</evidence>
<evidence type="ECO:0000256" key="10">
    <source>
        <dbReference type="ARBA" id="ARBA00023002"/>
    </source>
</evidence>
<dbReference type="FunFam" id="3.40.50.12470:FF:000003">
    <property type="entry name" value="2-oxoglutarate dehydrogenase E1 component"/>
    <property type="match status" value="1"/>
</dbReference>
<evidence type="ECO:0000256" key="11">
    <source>
        <dbReference type="ARBA" id="ARBA00023052"/>
    </source>
</evidence>
<dbReference type="NCBIfam" id="NF006914">
    <property type="entry name" value="PRK09404.1"/>
    <property type="match status" value="1"/>
</dbReference>
<evidence type="ECO:0000256" key="6">
    <source>
        <dbReference type="ARBA" id="ARBA00022532"/>
    </source>
</evidence>
<evidence type="ECO:0000259" key="17">
    <source>
        <dbReference type="SMART" id="SM00861"/>
    </source>
</evidence>
<dbReference type="GO" id="GO:0030976">
    <property type="term" value="F:thiamine pyrophosphate binding"/>
    <property type="evidence" value="ECO:0007669"/>
    <property type="project" value="InterPro"/>
</dbReference>
<dbReference type="SMART" id="SM00861">
    <property type="entry name" value="Transket_pyr"/>
    <property type="match status" value="1"/>
</dbReference>
<dbReference type="InterPro" id="IPR005475">
    <property type="entry name" value="Transketolase-like_Pyr-bd"/>
</dbReference>
<accession>A0A9P3HC33</accession>
<protein>
    <recommendedName>
        <fullName evidence="14">2-oxoglutarate dehydrogenase, mitochondrial</fullName>
        <ecNumber evidence="5">1.2.4.2</ecNumber>
    </recommendedName>
    <alternativeName>
        <fullName evidence="15">2-oxoglutarate dehydrogenase complex component E1</fullName>
    </alternativeName>
</protein>
<evidence type="ECO:0000256" key="15">
    <source>
        <dbReference type="ARBA" id="ARBA00042984"/>
    </source>
</evidence>
<dbReference type="FunFam" id="3.40.50.11610:FF:000009">
    <property type="entry name" value="2-oxoglutarate dehydrogenase E1 component"/>
    <property type="match status" value="1"/>
</dbReference>
<dbReference type="GO" id="GO:0005759">
    <property type="term" value="C:mitochondrial matrix"/>
    <property type="evidence" value="ECO:0007669"/>
    <property type="project" value="UniProtKB-SubCell"/>
</dbReference>
<dbReference type="Pfam" id="PF00676">
    <property type="entry name" value="E1_dh"/>
    <property type="match status" value="1"/>
</dbReference>
<dbReference type="FunFam" id="1.10.287.1150:FF:000002">
    <property type="entry name" value="2-oxoglutarate dehydrogenase E1 component"/>
    <property type="match status" value="1"/>
</dbReference>
<keyword evidence="11" id="KW-0786">Thiamine pyrophosphate</keyword>
<dbReference type="InterPro" id="IPR031717">
    <property type="entry name" value="ODO-1/KGD_C"/>
</dbReference>
<keyword evidence="7" id="KW-0479">Metal-binding</keyword>